<name>X7ZZ86_MYCXE</name>
<dbReference type="AlphaFoldDB" id="X7ZZ86"/>
<gene>
    <name evidence="1" type="ORF">I553_3817</name>
</gene>
<dbReference type="EMBL" id="JAOB01000063">
    <property type="protein sequence ID" value="EUA24912.1"/>
    <property type="molecule type" value="Genomic_DNA"/>
</dbReference>
<protein>
    <submittedName>
        <fullName evidence="1">Uncharacterized protein</fullName>
    </submittedName>
</protein>
<dbReference type="PROSITE" id="PS51257">
    <property type="entry name" value="PROKAR_LIPOPROTEIN"/>
    <property type="match status" value="1"/>
</dbReference>
<sequence>MVGATRYRAGDAAAAWSVIWIAAMGCLAQVVPSRRVPDCRPGTPAGRRGVGAAAVCALWITGGHPAPTAPSRHGGRGSAAVRGAAVHSLAPSSIAAGTLAWV</sequence>
<accession>X7ZZ86</accession>
<evidence type="ECO:0000313" key="1">
    <source>
        <dbReference type="EMBL" id="EUA24912.1"/>
    </source>
</evidence>
<dbReference type="PATRIC" id="fig|1299334.3.peg.6754"/>
<organism evidence="1">
    <name type="scientific">Mycobacterium xenopi 4042</name>
    <dbReference type="NCBI Taxonomy" id="1299334"/>
    <lineage>
        <taxon>Bacteria</taxon>
        <taxon>Bacillati</taxon>
        <taxon>Actinomycetota</taxon>
        <taxon>Actinomycetes</taxon>
        <taxon>Mycobacteriales</taxon>
        <taxon>Mycobacteriaceae</taxon>
        <taxon>Mycobacterium</taxon>
    </lineage>
</organism>
<reference evidence="1" key="1">
    <citation type="submission" date="2014-01" db="EMBL/GenBank/DDBJ databases">
        <authorList>
            <person name="Brown-Elliot B."/>
            <person name="Wallace R."/>
            <person name="Lenaerts A."/>
            <person name="Ordway D."/>
            <person name="DeGroote M.A."/>
            <person name="Parker T."/>
            <person name="Sizemore C."/>
            <person name="Tallon L.J."/>
            <person name="Sadzewicz L.K."/>
            <person name="Sengamalay N."/>
            <person name="Fraser C.M."/>
            <person name="Hine E."/>
            <person name="Shefchek K.A."/>
            <person name="Das S.P."/>
            <person name="Tettelin H."/>
        </authorList>
    </citation>
    <scope>NUCLEOTIDE SEQUENCE [LARGE SCALE GENOMIC DNA]</scope>
    <source>
        <strain evidence="1">4042</strain>
    </source>
</reference>
<proteinExistence type="predicted"/>
<comment type="caution">
    <text evidence="1">The sequence shown here is derived from an EMBL/GenBank/DDBJ whole genome shotgun (WGS) entry which is preliminary data.</text>
</comment>